<dbReference type="Proteomes" id="UP001528912">
    <property type="component" value="Unassembled WGS sequence"/>
</dbReference>
<proteinExistence type="predicted"/>
<keyword evidence="3" id="KW-1185">Reference proteome</keyword>
<dbReference type="Pfam" id="PF13676">
    <property type="entry name" value="TIR_2"/>
    <property type="match status" value="1"/>
</dbReference>
<dbReference type="InterPro" id="IPR035897">
    <property type="entry name" value="Toll_tir_struct_dom_sf"/>
</dbReference>
<evidence type="ECO:0000313" key="3">
    <source>
        <dbReference type="Proteomes" id="UP001528912"/>
    </source>
</evidence>
<dbReference type="InterPro" id="IPR000157">
    <property type="entry name" value="TIR_dom"/>
</dbReference>
<sequence>MSEAPVSKHVFISYVREDAEKVDSLCRVLEAAQIPYWRDRSALGPGQAWKAKIRQAIRDGSLMFLACFSDSSRAKDKSYMNEELTLAADEFRLRPPDREWLIPVRFDAGEVPHWDLGAGRSINDLNYSNLFGDGHAAEAAKLVTTIHRVMGEKRLDTASTVAAIEQATNADRTDLVKRLTKEMLLDPTRQIELDDLVTREAQRVLSVLKDPDRVSGPLGGSAEEQVIRVATEAQELCAIAQPFCASLHAATRWANPTALTPWSNGIRAFVQAATKIEGGAEALLRIRHVPGLIALMTAGVGCVASDRWANLKTLVVDPYVRDRYQEQPLSLLEATHPYAPFDDQGWVSSSLARAAQRDVPVADAFKKLKEDQVKLHTPVADWLFAVLRPVLADHLPDDDMYAAAFDRAEVMLGVLAQDAVNLRRASSNDGQIWGSSHWFGRSTWRSAHSFTASPVRDLQHELATQGGGWAPLSAGLFGEDPERAKTALDEYAEDFGKVARSRF</sequence>
<comment type="caution">
    <text evidence="2">The sequence shown here is derived from an EMBL/GenBank/DDBJ whole genome shotgun (WGS) entry which is preliminary data.</text>
</comment>
<evidence type="ECO:0000313" key="2">
    <source>
        <dbReference type="EMBL" id="MDF8263209.1"/>
    </source>
</evidence>
<keyword evidence="2" id="KW-0675">Receptor</keyword>
<dbReference type="EMBL" id="JAROAV010000009">
    <property type="protein sequence ID" value="MDF8263209.1"/>
    <property type="molecule type" value="Genomic_DNA"/>
</dbReference>
<evidence type="ECO:0000259" key="1">
    <source>
        <dbReference type="Pfam" id="PF13676"/>
    </source>
</evidence>
<organism evidence="2 3">
    <name type="scientific">Luteipulveratus flavus</name>
    <dbReference type="NCBI Taxonomy" id="3031728"/>
    <lineage>
        <taxon>Bacteria</taxon>
        <taxon>Bacillati</taxon>
        <taxon>Actinomycetota</taxon>
        <taxon>Actinomycetes</taxon>
        <taxon>Micrococcales</taxon>
        <taxon>Dermacoccaceae</taxon>
        <taxon>Luteipulveratus</taxon>
    </lineage>
</organism>
<reference evidence="2 3" key="1">
    <citation type="submission" date="2023-03" db="EMBL/GenBank/DDBJ databases">
        <title>YIM 133296 draft genome.</title>
        <authorList>
            <person name="Xiong L."/>
        </authorList>
    </citation>
    <scope>NUCLEOTIDE SEQUENCE [LARGE SCALE GENOMIC DNA]</scope>
    <source>
        <strain evidence="2 3">YIM 133296</strain>
    </source>
</reference>
<gene>
    <name evidence="2" type="ORF">P4R38_02965</name>
</gene>
<accession>A0ABT6C2N4</accession>
<dbReference type="Gene3D" id="3.40.50.10140">
    <property type="entry name" value="Toll/interleukin-1 receptor homology (TIR) domain"/>
    <property type="match status" value="1"/>
</dbReference>
<dbReference type="RefSeq" id="WP_277190983.1">
    <property type="nucleotide sequence ID" value="NZ_JAROAV010000009.1"/>
</dbReference>
<dbReference type="SUPFAM" id="SSF52200">
    <property type="entry name" value="Toll/Interleukin receptor TIR domain"/>
    <property type="match status" value="1"/>
</dbReference>
<feature type="domain" description="TIR" evidence="1">
    <location>
        <begin position="10"/>
        <end position="141"/>
    </location>
</feature>
<protein>
    <submittedName>
        <fullName evidence="2">Toll/interleukin-1 receptor domain-containing protein</fullName>
    </submittedName>
</protein>
<name>A0ABT6C2N4_9MICO</name>